<reference evidence="2" key="1">
    <citation type="submission" date="2020-11" db="EMBL/GenBank/DDBJ databases">
        <authorList>
            <person name="Robinson S.D."/>
        </authorList>
    </citation>
    <scope>NUCLEOTIDE SEQUENCE</scope>
    <source>
        <tissue evidence="2">Venom apparatus</tissue>
    </source>
</reference>
<evidence type="ECO:0000256" key="1">
    <source>
        <dbReference type="SAM" id="SignalP"/>
    </source>
</evidence>
<dbReference type="EMBL" id="MW317110">
    <property type="protein sequence ID" value="UPH34143.1"/>
    <property type="molecule type" value="mRNA"/>
</dbReference>
<organism evidence="2">
    <name type="scientific">Rhytidoponera metallica</name>
    <name type="common">Australian green-headed ant</name>
    <name type="synonym">Ponera metallica</name>
    <dbReference type="NCBI Taxonomy" id="148364"/>
    <lineage>
        <taxon>Eukaryota</taxon>
        <taxon>Metazoa</taxon>
        <taxon>Ecdysozoa</taxon>
        <taxon>Arthropoda</taxon>
        <taxon>Hexapoda</taxon>
        <taxon>Insecta</taxon>
        <taxon>Pterygota</taxon>
        <taxon>Neoptera</taxon>
        <taxon>Endopterygota</taxon>
        <taxon>Hymenoptera</taxon>
        <taxon>Apocrita</taxon>
        <taxon>Aculeata</taxon>
        <taxon>Formicoidea</taxon>
        <taxon>Formicidae</taxon>
        <taxon>Ectatomminae</taxon>
        <taxon>Ectatommini</taxon>
        <taxon>Rhytidoponera</taxon>
    </lineage>
</organism>
<name>A0A8U0LU51_RHYMT</name>
<evidence type="ECO:0000313" key="2">
    <source>
        <dbReference type="EMBL" id="UPH34143.1"/>
    </source>
</evidence>
<keyword evidence="1" id="KW-0732">Signal</keyword>
<feature type="chain" id="PRO_5035934411" evidence="1">
    <location>
        <begin position="24"/>
        <end position="56"/>
    </location>
</feature>
<accession>A0A8U0LU51</accession>
<dbReference type="AlphaFoldDB" id="A0A8U0LU51"/>
<feature type="signal peptide" evidence="1">
    <location>
        <begin position="1"/>
        <end position="23"/>
    </location>
</feature>
<protein>
    <submittedName>
        <fullName evidence="2">Venom peptide ECTX1-Rm61c</fullName>
    </submittedName>
</protein>
<sequence length="56" mass="6147">MKTTYAILLVAVIAVVMVSNIMADAEAVEKPGHAKEIGFLERISEMISWLLQKTEG</sequence>
<proteinExistence type="evidence at transcript level"/>